<dbReference type="Pfam" id="PF00482">
    <property type="entry name" value="T2SSF"/>
    <property type="match status" value="1"/>
</dbReference>
<feature type="transmembrane region" description="Helical" evidence="6">
    <location>
        <begin position="64"/>
        <end position="80"/>
    </location>
</feature>
<protein>
    <submittedName>
        <fullName evidence="8">Type II secretion system F family protein</fullName>
    </submittedName>
</protein>
<evidence type="ECO:0000256" key="1">
    <source>
        <dbReference type="ARBA" id="ARBA00004651"/>
    </source>
</evidence>
<proteinExistence type="predicted"/>
<evidence type="ECO:0000256" key="5">
    <source>
        <dbReference type="ARBA" id="ARBA00023136"/>
    </source>
</evidence>
<feature type="domain" description="Type II secretion system protein GspF" evidence="7">
    <location>
        <begin position="100"/>
        <end position="230"/>
    </location>
</feature>
<feature type="transmembrane region" description="Helical" evidence="6">
    <location>
        <begin position="218"/>
        <end position="234"/>
    </location>
</feature>
<reference evidence="8 9" key="1">
    <citation type="submission" date="2020-10" db="EMBL/GenBank/DDBJ databases">
        <title>ChiBAC.</title>
        <authorList>
            <person name="Zenner C."/>
            <person name="Hitch T.C.A."/>
            <person name="Clavel T."/>
        </authorList>
    </citation>
    <scope>NUCLEOTIDE SEQUENCE [LARGE SCALE GENOMIC DNA]</scope>
    <source>
        <strain evidence="8 9">DSM 108991</strain>
    </source>
</reference>
<gene>
    <name evidence="8" type="ORF">INF30_12695</name>
</gene>
<dbReference type="Proteomes" id="UP000758652">
    <property type="component" value="Unassembled WGS sequence"/>
</dbReference>
<feature type="transmembrane region" description="Helical" evidence="6">
    <location>
        <begin position="41"/>
        <end position="58"/>
    </location>
</feature>
<evidence type="ECO:0000256" key="6">
    <source>
        <dbReference type="SAM" id="Phobius"/>
    </source>
</evidence>
<organism evidence="8 9">
    <name type="scientific">Claveliimonas monacensis</name>
    <dbReference type="NCBI Taxonomy" id="2779351"/>
    <lineage>
        <taxon>Bacteria</taxon>
        <taxon>Bacillati</taxon>
        <taxon>Bacillota</taxon>
        <taxon>Clostridia</taxon>
        <taxon>Lachnospirales</taxon>
        <taxon>Lachnospiraceae</taxon>
        <taxon>Claveliimonas</taxon>
    </lineage>
</organism>
<comment type="subcellular location">
    <subcellularLocation>
        <location evidence="1">Cell membrane</location>
        <topology evidence="1">Multi-pass membrane protein</topology>
    </subcellularLocation>
</comment>
<dbReference type="PANTHER" id="PTHR35007">
    <property type="entry name" value="INTEGRAL MEMBRANE PROTEIN-RELATED"/>
    <property type="match status" value="1"/>
</dbReference>
<accession>A0ABR9RMJ8</accession>
<evidence type="ECO:0000313" key="9">
    <source>
        <dbReference type="Proteomes" id="UP000758652"/>
    </source>
</evidence>
<keyword evidence="3 6" id="KW-0812">Transmembrane</keyword>
<evidence type="ECO:0000259" key="7">
    <source>
        <dbReference type="Pfam" id="PF00482"/>
    </source>
</evidence>
<comment type="caution">
    <text evidence="8">The sequence shown here is derived from an EMBL/GenBank/DDBJ whole genome shotgun (WGS) entry which is preliminary data.</text>
</comment>
<evidence type="ECO:0000256" key="3">
    <source>
        <dbReference type="ARBA" id="ARBA00022692"/>
    </source>
</evidence>
<keyword evidence="9" id="KW-1185">Reference proteome</keyword>
<keyword evidence="4 6" id="KW-1133">Transmembrane helix</keyword>
<keyword evidence="2" id="KW-1003">Cell membrane</keyword>
<keyword evidence="5 6" id="KW-0472">Membrane</keyword>
<dbReference type="EMBL" id="JADCKL010000013">
    <property type="protein sequence ID" value="MBE5064113.1"/>
    <property type="molecule type" value="Genomic_DNA"/>
</dbReference>
<evidence type="ECO:0000313" key="8">
    <source>
        <dbReference type="EMBL" id="MBE5064113.1"/>
    </source>
</evidence>
<dbReference type="InterPro" id="IPR018076">
    <property type="entry name" value="T2SS_GspF_dom"/>
</dbReference>
<dbReference type="PANTHER" id="PTHR35007:SF1">
    <property type="entry name" value="PILUS ASSEMBLY PROTEIN"/>
    <property type="match status" value="1"/>
</dbReference>
<name>A0ABR9RMJ8_9FIRM</name>
<evidence type="ECO:0000256" key="4">
    <source>
        <dbReference type="ARBA" id="ARBA00022989"/>
    </source>
</evidence>
<sequence length="273" mass="31845">MNFRRQSAERQTALSREGGRKSGLFCTQKNYFQQDIRPHEYLFAILKYAGFLALVSWLYYESVWAFFFCAPGIFLYLRHWKKECLEKKKREFALQFQEAIRSLAASLNVGYSLENAIKETKKDINILYSEQTAIYREFDYMIRQIYLQIPMDQILYEWAQRVDQEDLHSFVSVFVAAKKSGGDSLKVIRDSISQIRDKMEMQREIDTILAARKYECKVMSVIPFGIIAYMKLSFPEFMDALYGNLIGAGVMSACLAVYLGAWYLGQKIVNIEI</sequence>
<feature type="transmembrane region" description="Helical" evidence="6">
    <location>
        <begin position="240"/>
        <end position="264"/>
    </location>
</feature>
<evidence type="ECO:0000256" key="2">
    <source>
        <dbReference type="ARBA" id="ARBA00022475"/>
    </source>
</evidence>